<evidence type="ECO:0000256" key="2">
    <source>
        <dbReference type="SAM" id="MobiDB-lite"/>
    </source>
</evidence>
<evidence type="ECO:0000313" key="6">
    <source>
        <dbReference type="EMBL" id="CAG7784766.1"/>
    </source>
</evidence>
<accession>A0A8J2P1L9</accession>
<dbReference type="PROSITE" id="PS50175">
    <property type="entry name" value="ASP_PROT_RETROV"/>
    <property type="match status" value="1"/>
</dbReference>
<reference evidence="6" key="1">
    <citation type="submission" date="2021-06" db="EMBL/GenBank/DDBJ databases">
        <authorList>
            <person name="Hodson N. C."/>
            <person name="Mongue J. A."/>
            <person name="Jaron S. K."/>
        </authorList>
    </citation>
    <scope>NUCLEOTIDE SEQUENCE</scope>
</reference>
<feature type="region of interest" description="Disordered" evidence="2">
    <location>
        <begin position="586"/>
        <end position="607"/>
    </location>
</feature>
<feature type="compositionally biased region" description="Acidic residues" evidence="2">
    <location>
        <begin position="589"/>
        <end position="603"/>
    </location>
</feature>
<feature type="compositionally biased region" description="Polar residues" evidence="2">
    <location>
        <begin position="89"/>
        <end position="100"/>
    </location>
</feature>
<feature type="repeat" description="ANK" evidence="1">
    <location>
        <begin position="700"/>
        <end position="732"/>
    </location>
</feature>
<keyword evidence="7" id="KW-1185">Reference proteome</keyword>
<sequence>MVKATTLKRRQGETPHISQPLKSKRGAVLNGKNKNKSEADRYPKRSQRSRCQVIPYQTPESSLKLSNLLDSSLKAVKVQRSKASPVRKPSQSPANSTKASTKGKISAVQRKGRATALEVPAGRVKNKVKARATTTNGNVRNSVKMRDNEKGRILDKVKKKGNKSPASRKMAAVARTVKLAKKVLTVEKKGGKRKLEKEGGPSARKRVKKEIASGDEDTSSSGVSKVVKKKEKAPKKVRKGKAGLVLEPKLSVTKFEKDATFESRLEIPSVSTLADSKLLIRAVLLNDLVMLNSLLSNTERLCSRCIPRNHNDSSTAFTYALQQGNIPAVKMLIDEKKLDKLAPYPGINLERDSTGHGSRLMFGHALSQVTVGRGGKEGNGAFLKDKSLYNYGARDYLNHVAIATALAAGVSFETLQSLGKLQDSSWFTNWCCDAVIHAIRAGHCELAGAIIAEANKRGGFGFNALHEQVLLQKGEPLPAFKAVSVVKKCTGNSRITPLHCAAINPNPMYLSALLNIRPEVNVMDNEHWTLLHYAAVCTSPRPLEYLLGRGGIALISVNKEGNTPLQLACQHGRLENVRLILKHELTNQEGDEGEDGDGEDSEDVKDQAKKDLQNLASTSLVLVNKKGLNALQTAARYGHTQVLTALLEVPGIDVNKATSAQNEKMSPLILASAFGHLETVKWLCEQRENYKVKLEQPDRRGRTALAHAVISGHAHIVSYLLRFGLNHLTTDSSGNTLLHYAAAYGWYFNAKLLIEAGCPVNCSNLWKLTPIAAAFMKGHIGIVQFLLEHPDVDINSPVNYQTGMTLLLETCSSSSPSQELVKRIQSLVDDQGADCKLTDYNKNNALHLVVLSESSQIAKNKYSSTPYDSSPTQKSLVDLAKFLISKGCDPMATNELKESAVSLAIKLGCFVFLCRMLENYNLELDTNTDVEDNTLLHSLVKHASNIGAETVYRRLAKKPANVEVLKKMAGMKNKYGLTPLLQFISGVKSTSNLEAKDVKRVCSFLSFLVQELKSDVDAVVEDSTRNSVLHLASDAVNGDEYLKVLIQAKPNLEVRNAASNTPLVTAILNGRVAAIKALLVAGADVNVHVQRPGKESWPVLMDVADKGIGGSFLLILLLLKKGAEVSVKDSAGNSALHLVCQKPSMPGCAEVVQELVRSGCRADLANKKGRTPLHLCVNGRGGETDVTYEVEDVLIDAAPNALTMWDIRGRLPLHYAFVKMGKFLDKSFIDPIELVAILAKAMKDAGFIEELGFADGFEATPLHYAAARGATISASLLTADSNRLQDLPDKVGNTPFGLAVLNGHQACALHFQQRKAKFTVMINKNREENIPPKDDTWTWKFSAQEEEQQKRKVAKERIVSLLEQVACQEWQGILYLLIESLREGGSGVAPAIQAAIKTGRLKLAQKILLRVKSASELTVDKADGSVLLTLAKHCGQGREDQNQILEMILDKGVDILTKDESESSAIIHAAIARNAALCQELSNRIQQIKPGSALSKAVGRDLYGRSVFSALFTNLGSELITDDVKQWVRSFVSPGDWNVRSHYPIQLSSFPAVRYLALSELNISDCSDHNSFSPLIAAVISGNYTAVKWLLTHPSSPADVNFPDEKGVTPIMHAVRLNDIKMVKTLLNPKYYTAETDNVPWKEMGFTASGSKVDLLAKDKVGQTVFNYLVCPSDLPFTYAKSDLILKLLLKSSPSAKTAIGSDKTIIVASALNRFHLLEAIHKLTGTSLLASKPFKNVEYPEFPAIDEPTLPLPSNIKEHAIAMTAEIISAKEAQNGGGENSSNLPKPDPLIGSEAKDYEVVAEDGQLYDCVMTKVDITYGMYGMYNFYKMQLLQQPKGKGMIILFTRWGRVGDTGQFQKTPFGSLEEATKEFQKIFRSKSGNAWVNLSTFNHIPGKYRLVNKDNRKVLPPYIKVDFEALDKGGRKMATALPDPTFHLIRNLSMIHKTQGRLRELGHSGRDLEDLPFGLVTPDTLEKGEEILRKIEGLIGEKTKMDQSDAKSKAEEQVLMESIVEASEEFYSVVPVYGFAAERIQPILNTDDVRQRQEMIHKILHIQFASQLLFAGLYNVKNRNPMEYIYSCLNTKIQLLDREDFEAQMILQNVHNTGKEQYSGK</sequence>
<feature type="region of interest" description="Disordered" evidence="2">
    <location>
        <begin position="76"/>
        <end position="113"/>
    </location>
</feature>
<evidence type="ECO:0000259" key="5">
    <source>
        <dbReference type="PROSITE" id="PS51977"/>
    </source>
</evidence>
<name>A0A8J2P1L9_9HEXA</name>
<feature type="domain" description="PARP alpha-helical" evidence="4">
    <location>
        <begin position="1928"/>
        <end position="2064"/>
    </location>
</feature>
<feature type="domain" description="WGR" evidence="5">
    <location>
        <begin position="1798"/>
        <end position="1898"/>
    </location>
</feature>
<feature type="non-terminal residue" evidence="6">
    <location>
        <position position="1"/>
    </location>
</feature>
<proteinExistence type="predicted"/>
<dbReference type="InterPro" id="IPR001995">
    <property type="entry name" value="Peptidase_A2_cat"/>
</dbReference>
<dbReference type="GO" id="GO:0006508">
    <property type="term" value="P:proteolysis"/>
    <property type="evidence" value="ECO:0007669"/>
    <property type="project" value="InterPro"/>
</dbReference>
<evidence type="ECO:0008006" key="8">
    <source>
        <dbReference type="Google" id="ProtNLM"/>
    </source>
</evidence>
<comment type="caution">
    <text evidence="6">The sequence shown here is derived from an EMBL/GenBank/DDBJ whole genome shotgun (WGS) entry which is preliminary data.</text>
</comment>
<dbReference type="Proteomes" id="UP000708208">
    <property type="component" value="Unassembled WGS sequence"/>
</dbReference>
<gene>
    <name evidence="6" type="ORF">AFUS01_LOCUS23431</name>
</gene>
<dbReference type="Pfam" id="PF02877">
    <property type="entry name" value="PARP_reg"/>
    <property type="match status" value="1"/>
</dbReference>
<dbReference type="CDD" id="cd07997">
    <property type="entry name" value="WGR_PARP"/>
    <property type="match status" value="1"/>
</dbReference>
<dbReference type="SMART" id="SM00248">
    <property type="entry name" value="ANK"/>
    <property type="match status" value="22"/>
</dbReference>
<dbReference type="PROSITE" id="PS51977">
    <property type="entry name" value="WGR"/>
    <property type="match status" value="1"/>
</dbReference>
<feature type="repeat" description="ANK" evidence="1">
    <location>
        <begin position="733"/>
        <end position="765"/>
    </location>
</feature>
<dbReference type="EMBL" id="CAJVCH010282215">
    <property type="protein sequence ID" value="CAG7784766.1"/>
    <property type="molecule type" value="Genomic_DNA"/>
</dbReference>
<dbReference type="Pfam" id="PF12796">
    <property type="entry name" value="Ank_2"/>
    <property type="match status" value="5"/>
</dbReference>
<dbReference type="PROSITE" id="PS51060">
    <property type="entry name" value="PARP_ALPHA_HD"/>
    <property type="match status" value="1"/>
</dbReference>
<feature type="repeat" description="ANK" evidence="1">
    <location>
        <begin position="560"/>
        <end position="592"/>
    </location>
</feature>
<keyword evidence="1" id="KW-0040">ANK repeat</keyword>
<protein>
    <recommendedName>
        <fullName evidence="8">PARP</fullName>
    </recommendedName>
</protein>
<dbReference type="PANTHER" id="PTHR24198:SF165">
    <property type="entry name" value="ANKYRIN REPEAT-CONTAINING PROTEIN-RELATED"/>
    <property type="match status" value="1"/>
</dbReference>
<dbReference type="OrthoDB" id="2017365at2759"/>
<feature type="domain" description="Peptidase A2" evidence="3">
    <location>
        <begin position="1075"/>
        <end position="1110"/>
    </location>
</feature>
<dbReference type="Pfam" id="PF05406">
    <property type="entry name" value="WGR"/>
    <property type="match status" value="1"/>
</dbReference>
<dbReference type="GO" id="GO:0004190">
    <property type="term" value="F:aspartic-type endopeptidase activity"/>
    <property type="evidence" value="ECO:0007669"/>
    <property type="project" value="InterPro"/>
</dbReference>
<dbReference type="InterPro" id="IPR002110">
    <property type="entry name" value="Ankyrin_rpt"/>
</dbReference>
<dbReference type="PROSITE" id="PS50088">
    <property type="entry name" value="ANK_REPEAT"/>
    <property type="match status" value="4"/>
</dbReference>
<dbReference type="InterPro" id="IPR004102">
    <property type="entry name" value="Poly(ADP-ribose)pol_reg_dom"/>
</dbReference>
<dbReference type="PANTHER" id="PTHR24198">
    <property type="entry name" value="ANKYRIN REPEAT AND PROTEIN KINASE DOMAIN-CONTAINING PROTEIN"/>
    <property type="match status" value="1"/>
</dbReference>
<feature type="repeat" description="ANK" evidence="1">
    <location>
        <begin position="1058"/>
        <end position="1090"/>
    </location>
</feature>
<evidence type="ECO:0000313" key="7">
    <source>
        <dbReference type="Proteomes" id="UP000708208"/>
    </source>
</evidence>
<feature type="region of interest" description="Disordered" evidence="2">
    <location>
        <begin position="1"/>
        <end position="60"/>
    </location>
</feature>
<dbReference type="PROSITE" id="PS50297">
    <property type="entry name" value="ANK_REP_REGION"/>
    <property type="match status" value="4"/>
</dbReference>
<feature type="compositionally biased region" description="Basic and acidic residues" evidence="2">
    <location>
        <begin position="188"/>
        <end position="199"/>
    </location>
</feature>
<evidence type="ECO:0000259" key="4">
    <source>
        <dbReference type="PROSITE" id="PS51060"/>
    </source>
</evidence>
<evidence type="ECO:0000256" key="1">
    <source>
        <dbReference type="PROSITE-ProRule" id="PRU00023"/>
    </source>
</evidence>
<dbReference type="GO" id="GO:0003950">
    <property type="term" value="F:NAD+ poly-ADP-ribosyltransferase activity"/>
    <property type="evidence" value="ECO:0007669"/>
    <property type="project" value="InterPro"/>
</dbReference>
<organism evidence="6 7">
    <name type="scientific">Allacma fusca</name>
    <dbReference type="NCBI Taxonomy" id="39272"/>
    <lineage>
        <taxon>Eukaryota</taxon>
        <taxon>Metazoa</taxon>
        <taxon>Ecdysozoa</taxon>
        <taxon>Arthropoda</taxon>
        <taxon>Hexapoda</taxon>
        <taxon>Collembola</taxon>
        <taxon>Symphypleona</taxon>
        <taxon>Sminthuridae</taxon>
        <taxon>Allacma</taxon>
    </lineage>
</organism>
<feature type="region of interest" description="Disordered" evidence="2">
    <location>
        <begin position="188"/>
        <end position="234"/>
    </location>
</feature>
<dbReference type="SMART" id="SM00773">
    <property type="entry name" value="WGR"/>
    <property type="match status" value="1"/>
</dbReference>
<dbReference type="InterPro" id="IPR008893">
    <property type="entry name" value="WGR_domain"/>
</dbReference>
<evidence type="ECO:0000259" key="3">
    <source>
        <dbReference type="PROSITE" id="PS50175"/>
    </source>
</evidence>